<name>A0AAD9PIC6_9APIC</name>
<comment type="caution">
    <text evidence="1">The sequence shown here is derived from an EMBL/GenBank/DDBJ whole genome shotgun (WGS) entry which is preliminary data.</text>
</comment>
<dbReference type="KEGG" id="bdw:94337368"/>
<evidence type="ECO:0000313" key="1">
    <source>
        <dbReference type="EMBL" id="KAK2195395.1"/>
    </source>
</evidence>
<dbReference type="GeneID" id="94337368"/>
<proteinExistence type="predicted"/>
<organism evidence="1 2">
    <name type="scientific">Babesia duncani</name>
    <dbReference type="NCBI Taxonomy" id="323732"/>
    <lineage>
        <taxon>Eukaryota</taxon>
        <taxon>Sar</taxon>
        <taxon>Alveolata</taxon>
        <taxon>Apicomplexa</taxon>
        <taxon>Aconoidasida</taxon>
        <taxon>Piroplasmida</taxon>
        <taxon>Babesiidae</taxon>
        <taxon>Babesia</taxon>
    </lineage>
</organism>
<dbReference type="AlphaFoldDB" id="A0AAD9PIC6"/>
<protein>
    <submittedName>
        <fullName evidence="1">Uncharacterized protein</fullName>
    </submittedName>
</protein>
<dbReference type="Proteomes" id="UP001214638">
    <property type="component" value="Unassembled WGS sequence"/>
</dbReference>
<evidence type="ECO:0000313" key="2">
    <source>
        <dbReference type="Proteomes" id="UP001214638"/>
    </source>
</evidence>
<accession>A0AAD9PIC6</accession>
<keyword evidence="2" id="KW-1185">Reference proteome</keyword>
<dbReference type="EMBL" id="JALLKP010000004">
    <property type="protein sequence ID" value="KAK2195395.1"/>
    <property type="molecule type" value="Genomic_DNA"/>
</dbReference>
<gene>
    <name evidence="1" type="ORF">BdWA1_003071</name>
</gene>
<dbReference type="RefSeq" id="XP_067802238.1">
    <property type="nucleotide sequence ID" value="XM_067948087.1"/>
</dbReference>
<sequence length="585" mass="68376">MELNSTQSVLKCEYLKKFMNHFIDEFCTIIEMISQTKLRYLIEYSTAYFIFSNTEDLRKELAKFLSAVVWMKNTYAVFICCKVITLLKKVAYLVPDEIMYESFTIPSYQDMMDTMSQWQNLKKISEEKIWENKTTSNQLSCATADAACGGSDDIEVARETWGNLSANHNPAAYNSLHFGDTPNSENEYFTVEEFNEAKKHFVVPNPFYYNRLDVKFKDIIMNGRMPKINNDDSYLEIAVRAALIIIQESGLLDQICHAYGIVGVKTRILGETPFRMDEKFTVPLNVKNEFFFDNNNFGSILNPSGVEYKLQIKRPSENDDGGSDAKLLYLAYMTFADSLFPEIDYNTNSRPYDSYTLEHVLETKRIQMCRYTRGFGYNLEDEPFIKLWTTVASLITNIISLRYLRGLGKIEVKWNFSRKSKIITELGYVDMAIMHFVPENLIRETNWHKRLKKSSNNIFSNYAYIIVHRKFRINSLMAWIHFVEDHKNSHFLVYTNFKTRSNILKYILPSQLDFFLISPLTIDDKKLMDRLKTDKCLGAVVWGLNSEKVDKDYNIIQLPFFMNHTIFFPETIVRNTVIAKYYKTL</sequence>
<reference evidence="1" key="1">
    <citation type="journal article" date="2023" name="Nat. Microbiol.">
        <title>Babesia duncani multi-omics identifies virulence factors and drug targets.</title>
        <authorList>
            <person name="Singh P."/>
            <person name="Lonardi S."/>
            <person name="Liang Q."/>
            <person name="Vydyam P."/>
            <person name="Khabirova E."/>
            <person name="Fang T."/>
            <person name="Gihaz S."/>
            <person name="Thekkiniath J."/>
            <person name="Munshi M."/>
            <person name="Abel S."/>
            <person name="Ciampossin L."/>
            <person name="Batugedara G."/>
            <person name="Gupta M."/>
            <person name="Lu X.M."/>
            <person name="Lenz T."/>
            <person name="Chakravarty S."/>
            <person name="Cornillot E."/>
            <person name="Hu Y."/>
            <person name="Ma W."/>
            <person name="Gonzalez L.M."/>
            <person name="Sanchez S."/>
            <person name="Estrada K."/>
            <person name="Sanchez-Flores A."/>
            <person name="Montero E."/>
            <person name="Harb O.S."/>
            <person name="Le Roch K.G."/>
            <person name="Mamoun C.B."/>
        </authorList>
    </citation>
    <scope>NUCLEOTIDE SEQUENCE</scope>
    <source>
        <strain evidence="1">WA1</strain>
    </source>
</reference>